<dbReference type="Proteomes" id="UP000790377">
    <property type="component" value="Unassembled WGS sequence"/>
</dbReference>
<evidence type="ECO:0000313" key="2">
    <source>
        <dbReference type="Proteomes" id="UP000790377"/>
    </source>
</evidence>
<reference evidence="1" key="1">
    <citation type="journal article" date="2021" name="New Phytol.">
        <title>Evolutionary innovations through gain and loss of genes in the ectomycorrhizal Boletales.</title>
        <authorList>
            <person name="Wu G."/>
            <person name="Miyauchi S."/>
            <person name="Morin E."/>
            <person name="Kuo A."/>
            <person name="Drula E."/>
            <person name="Varga T."/>
            <person name="Kohler A."/>
            <person name="Feng B."/>
            <person name="Cao Y."/>
            <person name="Lipzen A."/>
            <person name="Daum C."/>
            <person name="Hundley H."/>
            <person name="Pangilinan J."/>
            <person name="Johnson J."/>
            <person name="Barry K."/>
            <person name="LaButti K."/>
            <person name="Ng V."/>
            <person name="Ahrendt S."/>
            <person name="Min B."/>
            <person name="Choi I.G."/>
            <person name="Park H."/>
            <person name="Plett J.M."/>
            <person name="Magnuson J."/>
            <person name="Spatafora J.W."/>
            <person name="Nagy L.G."/>
            <person name="Henrissat B."/>
            <person name="Grigoriev I.V."/>
            <person name="Yang Z.L."/>
            <person name="Xu J."/>
            <person name="Martin F.M."/>
        </authorList>
    </citation>
    <scope>NUCLEOTIDE SEQUENCE</scope>
    <source>
        <strain evidence="1">ATCC 28755</strain>
    </source>
</reference>
<organism evidence="1 2">
    <name type="scientific">Hygrophoropsis aurantiaca</name>
    <dbReference type="NCBI Taxonomy" id="72124"/>
    <lineage>
        <taxon>Eukaryota</taxon>
        <taxon>Fungi</taxon>
        <taxon>Dikarya</taxon>
        <taxon>Basidiomycota</taxon>
        <taxon>Agaricomycotina</taxon>
        <taxon>Agaricomycetes</taxon>
        <taxon>Agaricomycetidae</taxon>
        <taxon>Boletales</taxon>
        <taxon>Coniophorineae</taxon>
        <taxon>Hygrophoropsidaceae</taxon>
        <taxon>Hygrophoropsis</taxon>
    </lineage>
</organism>
<gene>
    <name evidence="1" type="ORF">BJ138DRAFT_1001655</name>
</gene>
<proteinExistence type="predicted"/>
<dbReference type="EMBL" id="MU267625">
    <property type="protein sequence ID" value="KAH7913752.1"/>
    <property type="molecule type" value="Genomic_DNA"/>
</dbReference>
<keyword evidence="2" id="KW-1185">Reference proteome</keyword>
<evidence type="ECO:0000313" key="1">
    <source>
        <dbReference type="EMBL" id="KAH7913752.1"/>
    </source>
</evidence>
<accession>A0ACB8AKH2</accession>
<name>A0ACB8AKH2_9AGAM</name>
<sequence>MSVPTLPLNDGQAVPWIAFGTGTALFSKDATDAIRLAIDNGFTHLDGAQVYRNEETLGAGVVASGKPRSELYITTKLQKLQPGQTPKSALEGSLKKLGVEQVDLYLIHQALDHPGKLKEVWRGMEEAQKAGLTKSIGVSNFTADHLTEILSVATIPPAVNQVEYHPYLWKAIQPVLSIHKEHKIVTSSYGGLSPLFRGKGGPLDTVVEKIRARLESTRGEPVSDGQVLNKWLQQQGVLVVTTSSKAERIREYLDTANVPELTPGEISLIETTGAQHHQRYFKGNWPPE</sequence>
<protein>
    <submittedName>
        <fullName evidence="1">NADP-dependent oxidoreductase domain-containing protein</fullName>
    </submittedName>
</protein>
<comment type="caution">
    <text evidence="1">The sequence shown here is derived from an EMBL/GenBank/DDBJ whole genome shotgun (WGS) entry which is preliminary data.</text>
</comment>